<dbReference type="InterPro" id="IPR005471">
    <property type="entry name" value="Tscrpt_reg_IclR_N"/>
</dbReference>
<evidence type="ECO:0000313" key="7">
    <source>
        <dbReference type="Proteomes" id="UP000195975"/>
    </source>
</evidence>
<dbReference type="SUPFAM" id="SSF55781">
    <property type="entry name" value="GAF domain-like"/>
    <property type="match status" value="1"/>
</dbReference>
<comment type="caution">
    <text evidence="6">The sequence shown here is derived from an EMBL/GenBank/DDBJ whole genome shotgun (WGS) entry which is preliminary data.</text>
</comment>
<dbReference type="GO" id="GO:0003700">
    <property type="term" value="F:DNA-binding transcription factor activity"/>
    <property type="evidence" value="ECO:0007669"/>
    <property type="project" value="TreeGrafter"/>
</dbReference>
<dbReference type="EMBL" id="NFIJ01000008">
    <property type="protein sequence ID" value="OUO05246.1"/>
    <property type="molecule type" value="Genomic_DNA"/>
</dbReference>
<dbReference type="InterPro" id="IPR014757">
    <property type="entry name" value="Tscrpt_reg_IclR_C"/>
</dbReference>
<name>A0A9Q5SS29_9BACT</name>
<reference evidence="7" key="1">
    <citation type="submission" date="2017-04" db="EMBL/GenBank/DDBJ databases">
        <title>Function of individual gut microbiota members based on whole genome sequencing of pure cultures obtained from chicken caecum.</title>
        <authorList>
            <person name="Medvecky M."/>
            <person name="Cejkova D."/>
            <person name="Polansky O."/>
            <person name="Karasova D."/>
            <person name="Kubasova T."/>
            <person name="Cizek A."/>
            <person name="Rychlik I."/>
        </authorList>
    </citation>
    <scope>NUCLEOTIDE SEQUENCE [LARGE SCALE GENOMIC DNA]</scope>
    <source>
        <strain evidence="7">An42</strain>
    </source>
</reference>
<dbReference type="Pfam" id="PF09339">
    <property type="entry name" value="HTH_IclR"/>
    <property type="match status" value="1"/>
</dbReference>
<feature type="domain" description="IclR-ED" evidence="5">
    <location>
        <begin position="66"/>
        <end position="245"/>
    </location>
</feature>
<dbReference type="GeneID" id="93410208"/>
<dbReference type="AlphaFoldDB" id="A0A9Q5SS29"/>
<dbReference type="RefSeq" id="WP_008152791.1">
    <property type="nucleotide sequence ID" value="NZ_CAJLBM010000022.1"/>
</dbReference>
<dbReference type="Pfam" id="PF01614">
    <property type="entry name" value="IclR_C"/>
    <property type="match status" value="1"/>
</dbReference>
<dbReference type="SUPFAM" id="SSF46785">
    <property type="entry name" value="Winged helix' DNA-binding domain"/>
    <property type="match status" value="1"/>
</dbReference>
<evidence type="ECO:0000313" key="6">
    <source>
        <dbReference type="EMBL" id="OUO05246.1"/>
    </source>
</evidence>
<evidence type="ECO:0000259" key="4">
    <source>
        <dbReference type="PROSITE" id="PS51077"/>
    </source>
</evidence>
<keyword evidence="1" id="KW-0805">Transcription regulation</keyword>
<dbReference type="InterPro" id="IPR050707">
    <property type="entry name" value="HTH_MetabolicPath_Reg"/>
</dbReference>
<dbReference type="PROSITE" id="PS51078">
    <property type="entry name" value="ICLR_ED"/>
    <property type="match status" value="1"/>
</dbReference>
<proteinExistence type="predicted"/>
<keyword evidence="3" id="KW-0804">Transcription</keyword>
<evidence type="ECO:0008006" key="8">
    <source>
        <dbReference type="Google" id="ProtNLM"/>
    </source>
</evidence>
<protein>
    <recommendedName>
        <fullName evidence="8">IclR family transcriptional regulator</fullName>
    </recommendedName>
</protein>
<evidence type="ECO:0000259" key="5">
    <source>
        <dbReference type="PROSITE" id="PS51078"/>
    </source>
</evidence>
<gene>
    <name evidence="6" type="ORF">B5F96_09415</name>
</gene>
<dbReference type="Gene3D" id="1.10.10.10">
    <property type="entry name" value="Winged helix-like DNA-binding domain superfamily/Winged helix DNA-binding domain"/>
    <property type="match status" value="1"/>
</dbReference>
<dbReference type="GO" id="GO:0045892">
    <property type="term" value="P:negative regulation of DNA-templated transcription"/>
    <property type="evidence" value="ECO:0007669"/>
    <property type="project" value="TreeGrafter"/>
</dbReference>
<dbReference type="InterPro" id="IPR036390">
    <property type="entry name" value="WH_DNA-bd_sf"/>
</dbReference>
<dbReference type="Gene3D" id="3.30.450.40">
    <property type="match status" value="1"/>
</dbReference>
<dbReference type="PANTHER" id="PTHR30136:SF24">
    <property type="entry name" value="HTH-TYPE TRANSCRIPTIONAL REPRESSOR ALLR"/>
    <property type="match status" value="1"/>
</dbReference>
<keyword evidence="2" id="KW-0238">DNA-binding</keyword>
<dbReference type="SMART" id="SM00346">
    <property type="entry name" value="HTH_ICLR"/>
    <property type="match status" value="1"/>
</dbReference>
<feature type="domain" description="HTH iclR-type" evidence="4">
    <location>
        <begin position="2"/>
        <end position="65"/>
    </location>
</feature>
<dbReference type="PROSITE" id="PS51077">
    <property type="entry name" value="HTH_ICLR"/>
    <property type="match status" value="1"/>
</dbReference>
<evidence type="ECO:0000256" key="3">
    <source>
        <dbReference type="ARBA" id="ARBA00023163"/>
    </source>
</evidence>
<dbReference type="InterPro" id="IPR029016">
    <property type="entry name" value="GAF-like_dom_sf"/>
</dbReference>
<evidence type="ECO:0000256" key="2">
    <source>
        <dbReference type="ARBA" id="ARBA00023125"/>
    </source>
</evidence>
<dbReference type="PANTHER" id="PTHR30136">
    <property type="entry name" value="HELIX-TURN-HELIX TRANSCRIPTIONAL REGULATOR, ICLR FAMILY"/>
    <property type="match status" value="1"/>
</dbReference>
<organism evidence="6 7">
    <name type="scientific">Parabacteroides johnsonii</name>
    <dbReference type="NCBI Taxonomy" id="387661"/>
    <lineage>
        <taxon>Bacteria</taxon>
        <taxon>Pseudomonadati</taxon>
        <taxon>Bacteroidota</taxon>
        <taxon>Bacteroidia</taxon>
        <taxon>Bacteroidales</taxon>
        <taxon>Tannerellaceae</taxon>
        <taxon>Parabacteroides</taxon>
    </lineage>
</organism>
<evidence type="ECO:0000256" key="1">
    <source>
        <dbReference type="ARBA" id="ARBA00023015"/>
    </source>
</evidence>
<sequence>MIQVINRALNILEILAQEPDKEFGLSEIATTVELNAGTCANILKTLVYRNYVEQSGTKKGYKLGYMVYQLTRDNSYNTELINASKVAMDNLRDSINETVILSVIKGNKRILLNESQCTHEIQVRTTNESSVYRATTGRMILAHYSPKELNDFIDKIGLPTEEEWPEVKTKSELIQLLNDIRTKNIELSWNKNHVVGLATPILKKGKVIASLGIYLPDIRFGKSEKNNIIKQLKKTTDLINEKINATTK</sequence>
<accession>A0A9Q5SS29</accession>
<dbReference type="InterPro" id="IPR036388">
    <property type="entry name" value="WH-like_DNA-bd_sf"/>
</dbReference>
<dbReference type="Proteomes" id="UP000195975">
    <property type="component" value="Unassembled WGS sequence"/>
</dbReference>
<dbReference type="GO" id="GO:0003677">
    <property type="term" value="F:DNA binding"/>
    <property type="evidence" value="ECO:0007669"/>
    <property type="project" value="UniProtKB-KW"/>
</dbReference>